<evidence type="ECO:0000313" key="15">
    <source>
        <dbReference type="EMBL" id="MBA2134030.1"/>
    </source>
</evidence>
<evidence type="ECO:0000256" key="13">
    <source>
        <dbReference type="RuleBase" id="RU003750"/>
    </source>
</evidence>
<sequence length="166" mass="18694">MNTANLLSLTRLLLAPFILVFFSRKNLYGVIVVWALAALTDFLDGRMARKLGEISELGKILDPLADKITLGCSLIALMIWYDLPDWLGVIYITKELLQLTGGLFFFRKKQKVIPSNYWGKASTFIFFVGLFVFCIVAELGVLILSLGLILSMIAFFTYSRNALKKN</sequence>
<organism evidence="15 16">
    <name type="scientific">Capillibacterium thermochitinicola</name>
    <dbReference type="NCBI Taxonomy" id="2699427"/>
    <lineage>
        <taxon>Bacteria</taxon>
        <taxon>Bacillati</taxon>
        <taxon>Bacillota</taxon>
        <taxon>Capillibacterium</taxon>
    </lineage>
</organism>
<evidence type="ECO:0000256" key="14">
    <source>
        <dbReference type="SAM" id="Phobius"/>
    </source>
</evidence>
<dbReference type="RefSeq" id="WP_181340494.1">
    <property type="nucleotide sequence ID" value="NZ_JAAKDE010000044.1"/>
</dbReference>
<evidence type="ECO:0000256" key="4">
    <source>
        <dbReference type="ARBA" id="ARBA00022516"/>
    </source>
</evidence>
<gene>
    <name evidence="15" type="ORF">G5B42_10860</name>
</gene>
<dbReference type="InterPro" id="IPR000462">
    <property type="entry name" value="CDP-OH_P_trans"/>
</dbReference>
<evidence type="ECO:0000256" key="7">
    <source>
        <dbReference type="ARBA" id="ARBA00022989"/>
    </source>
</evidence>
<evidence type="ECO:0000256" key="8">
    <source>
        <dbReference type="ARBA" id="ARBA00023098"/>
    </source>
</evidence>
<dbReference type="PROSITE" id="PS00379">
    <property type="entry name" value="CDP_ALCOHOL_P_TRANSF"/>
    <property type="match status" value="1"/>
</dbReference>
<dbReference type="InterPro" id="IPR048254">
    <property type="entry name" value="CDP_ALCOHOL_P_TRANSF_CS"/>
</dbReference>
<keyword evidence="5 13" id="KW-0808">Transferase</keyword>
<dbReference type="GO" id="GO:0016020">
    <property type="term" value="C:membrane"/>
    <property type="evidence" value="ECO:0007669"/>
    <property type="project" value="UniProtKB-SubCell"/>
</dbReference>
<protein>
    <recommendedName>
        <fullName evidence="12">Phosphatidylglycerophosphate synthase</fullName>
    </recommendedName>
</protein>
<comment type="similarity">
    <text evidence="3 13">Belongs to the CDP-alcohol phosphatidyltransferase class-I family.</text>
</comment>
<name>A0A8J6LJQ2_9FIRM</name>
<keyword evidence="7 14" id="KW-1133">Transmembrane helix</keyword>
<comment type="function">
    <text evidence="1">This protein catalyzes the committed step to the synthesis of the acidic phospholipids.</text>
</comment>
<evidence type="ECO:0000256" key="12">
    <source>
        <dbReference type="ARBA" id="ARBA00033018"/>
    </source>
</evidence>
<evidence type="ECO:0000256" key="3">
    <source>
        <dbReference type="ARBA" id="ARBA00010441"/>
    </source>
</evidence>
<dbReference type="GO" id="GO:0006655">
    <property type="term" value="P:phosphatidylglycerol biosynthetic process"/>
    <property type="evidence" value="ECO:0007669"/>
    <property type="project" value="UniProtKB-UniPathway"/>
</dbReference>
<dbReference type="Pfam" id="PF01066">
    <property type="entry name" value="CDP-OH_P_transf"/>
    <property type="match status" value="1"/>
</dbReference>
<comment type="caution">
    <text evidence="15">The sequence shown here is derived from an EMBL/GenBank/DDBJ whole genome shotgun (WGS) entry which is preliminary data.</text>
</comment>
<keyword evidence="8" id="KW-0443">Lipid metabolism</keyword>
<evidence type="ECO:0000256" key="1">
    <source>
        <dbReference type="ARBA" id="ARBA00003973"/>
    </source>
</evidence>
<dbReference type="PIRSF" id="PIRSF000847">
    <property type="entry name" value="Phos_ph_gly_syn"/>
    <property type="match status" value="1"/>
</dbReference>
<comment type="subcellular location">
    <subcellularLocation>
        <location evidence="2">Membrane</location>
        <topology evidence="2">Multi-pass membrane protein</topology>
    </subcellularLocation>
</comment>
<accession>A0A8J6LJQ2</accession>
<dbReference type="PANTHER" id="PTHR14269:SF11">
    <property type="entry name" value="CDP-DIACYLGLYCEROL--GLYCEROL-3-PHOSPHATE 3-PHOSPHATIDYLTRANSFERASE"/>
    <property type="match status" value="1"/>
</dbReference>
<dbReference type="EMBL" id="JAAKDE010000044">
    <property type="protein sequence ID" value="MBA2134030.1"/>
    <property type="molecule type" value="Genomic_DNA"/>
</dbReference>
<dbReference type="InterPro" id="IPR050324">
    <property type="entry name" value="CDP-alcohol_PTase-I"/>
</dbReference>
<evidence type="ECO:0000313" key="16">
    <source>
        <dbReference type="Proteomes" id="UP000657177"/>
    </source>
</evidence>
<dbReference type="InterPro" id="IPR043130">
    <property type="entry name" value="CDP-OH_PTrfase_TM_dom"/>
</dbReference>
<proteinExistence type="inferred from homology"/>
<dbReference type="Proteomes" id="UP000657177">
    <property type="component" value="Unassembled WGS sequence"/>
</dbReference>
<keyword evidence="4" id="KW-0444">Lipid biosynthesis</keyword>
<evidence type="ECO:0000256" key="11">
    <source>
        <dbReference type="ARBA" id="ARBA00023264"/>
    </source>
</evidence>
<keyword evidence="11" id="KW-1208">Phospholipid metabolism</keyword>
<evidence type="ECO:0000256" key="6">
    <source>
        <dbReference type="ARBA" id="ARBA00022692"/>
    </source>
</evidence>
<keyword evidence="6 14" id="KW-0812">Transmembrane</keyword>
<dbReference type="Gene3D" id="1.20.120.1760">
    <property type="match status" value="1"/>
</dbReference>
<dbReference type="UniPathway" id="UPA00084">
    <property type="reaction ID" value="UER00503"/>
</dbReference>
<keyword evidence="10" id="KW-0594">Phospholipid biosynthesis</keyword>
<evidence type="ECO:0000256" key="5">
    <source>
        <dbReference type="ARBA" id="ARBA00022679"/>
    </source>
</evidence>
<evidence type="ECO:0000256" key="2">
    <source>
        <dbReference type="ARBA" id="ARBA00004141"/>
    </source>
</evidence>
<evidence type="ECO:0000256" key="9">
    <source>
        <dbReference type="ARBA" id="ARBA00023136"/>
    </source>
</evidence>
<keyword evidence="9 14" id="KW-0472">Membrane</keyword>
<keyword evidence="16" id="KW-1185">Reference proteome</keyword>
<dbReference type="GO" id="GO:0008444">
    <property type="term" value="F:CDP-diacylglycerol-glycerol-3-phosphate 3-phosphatidyltransferase activity"/>
    <property type="evidence" value="ECO:0007669"/>
    <property type="project" value="InterPro"/>
</dbReference>
<dbReference type="AlphaFoldDB" id="A0A8J6LJQ2"/>
<feature type="transmembrane region" description="Helical" evidence="14">
    <location>
        <begin position="87"/>
        <end position="105"/>
    </location>
</feature>
<evidence type="ECO:0000256" key="10">
    <source>
        <dbReference type="ARBA" id="ARBA00023209"/>
    </source>
</evidence>
<reference evidence="15" key="1">
    <citation type="submission" date="2020-06" db="EMBL/GenBank/DDBJ databases">
        <title>Novel chitinolytic bacterium.</title>
        <authorList>
            <person name="Ungkulpasvich U."/>
            <person name="Kosugi A."/>
            <person name="Uke A."/>
        </authorList>
    </citation>
    <scope>NUCLEOTIDE SEQUENCE</scope>
    <source>
        <strain evidence="15">UUS1-1</strain>
    </source>
</reference>
<dbReference type="PANTHER" id="PTHR14269">
    <property type="entry name" value="CDP-DIACYLGLYCEROL--GLYCEROL-3-PHOSPHATE 3-PHOSPHATIDYLTRANSFERASE-RELATED"/>
    <property type="match status" value="1"/>
</dbReference>
<dbReference type="InterPro" id="IPR004570">
    <property type="entry name" value="Phosphatidylglycerol_P_synth"/>
</dbReference>